<dbReference type="HAMAP" id="MF_01411">
    <property type="entry name" value="LPS_assembly_LptD"/>
    <property type="match status" value="1"/>
</dbReference>
<evidence type="ECO:0000313" key="4">
    <source>
        <dbReference type="EMBL" id="RZO26700.1"/>
    </source>
</evidence>
<dbReference type="PANTHER" id="PTHR30189:SF1">
    <property type="entry name" value="LPS-ASSEMBLY PROTEIN LPTD"/>
    <property type="match status" value="1"/>
</dbReference>
<comment type="similarity">
    <text evidence="2">Belongs to the LptD family.</text>
</comment>
<dbReference type="Pfam" id="PF04453">
    <property type="entry name" value="LptD"/>
    <property type="match status" value="1"/>
</dbReference>
<reference evidence="4 5" key="1">
    <citation type="submission" date="2019-02" db="EMBL/GenBank/DDBJ databases">
        <title>Prokaryotic population dynamics and viral predation in marine succession experiment using metagenomics: the confinement effect.</title>
        <authorList>
            <person name="Haro-Moreno J.M."/>
            <person name="Rodriguez-Valera F."/>
            <person name="Lopez-Perez M."/>
        </authorList>
    </citation>
    <scope>NUCLEOTIDE SEQUENCE [LARGE SCALE GENOMIC DNA]</scope>
    <source>
        <strain evidence="4">MED-G162</strain>
    </source>
</reference>
<keyword evidence="1 2" id="KW-0998">Cell outer membrane</keyword>
<dbReference type="GO" id="GO:0043165">
    <property type="term" value="P:Gram-negative-bacterium-type cell outer membrane assembly"/>
    <property type="evidence" value="ECO:0007669"/>
    <property type="project" value="UniProtKB-UniRule"/>
</dbReference>
<comment type="caution">
    <text evidence="4">The sequence shown here is derived from an EMBL/GenBank/DDBJ whole genome shotgun (WGS) entry which is preliminary data.</text>
</comment>
<dbReference type="InterPro" id="IPR020889">
    <property type="entry name" value="LipoPS_assembly_LptD"/>
</dbReference>
<dbReference type="Proteomes" id="UP000319384">
    <property type="component" value="Unassembled WGS sequence"/>
</dbReference>
<feature type="domain" description="LptD C-terminal" evidence="3">
    <location>
        <begin position="303"/>
        <end position="698"/>
    </location>
</feature>
<dbReference type="GO" id="GO:1990351">
    <property type="term" value="C:transporter complex"/>
    <property type="evidence" value="ECO:0007669"/>
    <property type="project" value="TreeGrafter"/>
</dbReference>
<proteinExistence type="inferred from homology"/>
<evidence type="ECO:0000259" key="3">
    <source>
        <dbReference type="Pfam" id="PF04453"/>
    </source>
</evidence>
<keyword evidence="2" id="KW-0732">Signal</keyword>
<protein>
    <recommendedName>
        <fullName evidence="2">LPS-assembly protein LptD</fullName>
    </recommendedName>
</protein>
<evidence type="ECO:0000256" key="2">
    <source>
        <dbReference type="HAMAP-Rule" id="MF_01411"/>
    </source>
</evidence>
<dbReference type="GO" id="GO:0009279">
    <property type="term" value="C:cell outer membrane"/>
    <property type="evidence" value="ECO:0007669"/>
    <property type="project" value="UniProtKB-SubCell"/>
</dbReference>
<dbReference type="PANTHER" id="PTHR30189">
    <property type="entry name" value="LPS-ASSEMBLY PROTEIN"/>
    <property type="match status" value="1"/>
</dbReference>
<comment type="function">
    <text evidence="2">Together with LptE, is involved in the assembly of lipopolysaccharide (LPS) at the surface of the outer membrane.</text>
</comment>
<comment type="caution">
    <text evidence="2">Lacks conserved residue(s) required for the propagation of feature annotation.</text>
</comment>
<dbReference type="InterPro" id="IPR050218">
    <property type="entry name" value="LptD"/>
</dbReference>
<evidence type="ECO:0000256" key="1">
    <source>
        <dbReference type="ARBA" id="ARBA00023237"/>
    </source>
</evidence>
<dbReference type="GO" id="GO:0015920">
    <property type="term" value="P:lipopolysaccharide transport"/>
    <property type="evidence" value="ECO:0007669"/>
    <property type="project" value="InterPro"/>
</dbReference>
<dbReference type="EMBL" id="SHBH01000008">
    <property type="protein sequence ID" value="RZO26700.1"/>
    <property type="molecule type" value="Genomic_DNA"/>
</dbReference>
<sequence>MLKIKRVVFLIILVVSQNIIHADILESGTLKNNLENNKACFIYQPYLGVVNDIDNLDIKSEKFEITDKKVLILNGDIQIDFPNGILQSEKARVDQENGIVEFKKVGSLFLENYFFKSKEGSFNKDRLSIMLLEGDAFLNDRGLILSFSELNGNLDSQLRLNQVSMTSCSDAKNGWELLAKSIVLNDQTKRGYAKQVKVKAFDKTILRLPYLPFATSDERMSGFLEPSISFSSDGLDFMLPYYQVISNKSDITIAARNINERGFGLEGNFRKIHGKINNLRNIDFIYFNNDKEYGKLYPENSNSRWAFGLKDSFSNQKNFKVNIDWSKASDSLVLRDISNEIIAIGNQRVQNLKQNVSLQGKIGDIGLKLSQEGYQTLNPILTNGYKKSPSFDIFYFKKFKNFSINERFNYTDFKTSSLHGFYGNSINNRFPSRIKNPVEGSRIFYDLEISNKSFINGYMLSTSVGFKSLNFDISNSNAKTNSVNVPTFKFDINSLFIKSIGTNLHILKPRFFYGYVGYEDQNKNPVFDTHNITMMNQLFNIDRFAGMDRIGDQNFYTLSLEYRKRELNMEKISFKISQKFYLEDKKIFLNDMNMLSMNMDMYLADDLMAINSMTHNMINDEDPIMLMGKWMPNKNIMIMTYGSYSKDDKKFPMAGITLNQKFKFGKVGYAKRYKKVAGDFEKTLDYSELSADLNFKDNFSLIAKLKRDDDTNSKIESVFGIGYENCCFVFRVTASDKNLSKYLDSFNDNSFTYLDEAWDNIIRIENKSRINFEFEFKGLNSSYEKINKFMSNSILNY</sequence>
<dbReference type="InterPro" id="IPR007543">
    <property type="entry name" value="LptD_C"/>
</dbReference>
<dbReference type="AlphaFoldDB" id="A0A520MZN8"/>
<organism evidence="4 5">
    <name type="scientific">SAR86 cluster bacterium</name>
    <dbReference type="NCBI Taxonomy" id="2030880"/>
    <lineage>
        <taxon>Bacteria</taxon>
        <taxon>Pseudomonadati</taxon>
        <taxon>Pseudomonadota</taxon>
        <taxon>Gammaproteobacteria</taxon>
        <taxon>SAR86 cluster</taxon>
    </lineage>
</organism>
<name>A0A520MZN8_9GAMM</name>
<evidence type="ECO:0000313" key="5">
    <source>
        <dbReference type="Proteomes" id="UP000319384"/>
    </source>
</evidence>
<accession>A0A520MZN8</accession>
<comment type="subcellular location">
    <subcellularLocation>
        <location evidence="2">Cell outer membrane</location>
    </subcellularLocation>
</comment>
<comment type="subunit">
    <text evidence="2">Component of the lipopolysaccharide transport and assembly complex. Interacts with LptE and LptA.</text>
</comment>
<gene>
    <name evidence="2" type="primary">lptD</name>
    <name evidence="4" type="ORF">EVA95_01650</name>
</gene>
<keyword evidence="2" id="KW-0472">Membrane</keyword>